<reference evidence="7" key="1">
    <citation type="submission" date="2018-09" db="EMBL/GenBank/DDBJ databases">
        <title>The complete genome of Acinetobacter sp. strain WCHAc010005.</title>
        <authorList>
            <person name="Hu Y."/>
            <person name="Long H."/>
            <person name="Feng Y."/>
            <person name="Zong Z."/>
        </authorList>
    </citation>
    <scope>NUCLEOTIDE SEQUENCE [LARGE SCALE GENOMIC DNA]</scope>
    <source>
        <strain evidence="7">WCHAc010005</strain>
    </source>
</reference>
<dbReference type="InterPro" id="IPR029052">
    <property type="entry name" value="Metallo-depent_PP-like"/>
</dbReference>
<dbReference type="SUPFAM" id="SSF56300">
    <property type="entry name" value="Metallo-dependent phosphatases"/>
    <property type="match status" value="1"/>
</dbReference>
<evidence type="ECO:0000256" key="4">
    <source>
        <dbReference type="ARBA" id="ARBA00025742"/>
    </source>
</evidence>
<keyword evidence="1" id="KW-0479">Metal-binding</keyword>
<sequence length="257" mass="29971">MILHLSDLHFGTENKDCMDAIRQFCQAHQPEAVVVSGDLTQRAKYIEFLHCKKFLDSLELPYLTVPGNHDISLFDLWNRVFKPFTRYRLFFGNTDSVFETEHFYLIGLNSIRRRYHTRGHISMEQIQWVSNRLAEAPADKLKIVVTHQPFYVDSQHAHAVKDCPVQGRIALESWSKNGLFALLHGHLHQSAVYDLNYIYQLNAMHPVLEIHAGTATSYRLHHGFGNSFNVIQNDGTVQYYYFDDRTKRFRTNVLDEL</sequence>
<dbReference type="GO" id="GO:0046872">
    <property type="term" value="F:metal ion binding"/>
    <property type="evidence" value="ECO:0007669"/>
    <property type="project" value="UniProtKB-KW"/>
</dbReference>
<evidence type="ECO:0000256" key="2">
    <source>
        <dbReference type="ARBA" id="ARBA00022801"/>
    </source>
</evidence>
<evidence type="ECO:0000256" key="1">
    <source>
        <dbReference type="ARBA" id="ARBA00022723"/>
    </source>
</evidence>
<dbReference type="Gene3D" id="3.60.21.10">
    <property type="match status" value="1"/>
</dbReference>
<accession>A0A3B7LVW9</accession>
<dbReference type="RefSeq" id="WP_087513246.1">
    <property type="nucleotide sequence ID" value="NZ_CP032134.1"/>
</dbReference>
<keyword evidence="2" id="KW-0378">Hydrolase</keyword>
<comment type="similarity">
    <text evidence="4">Belongs to the cyclic nucleotide phosphodiesterase class-III family.</text>
</comment>
<dbReference type="Pfam" id="PF00149">
    <property type="entry name" value="Metallophos"/>
    <property type="match status" value="1"/>
</dbReference>
<dbReference type="InterPro" id="IPR004843">
    <property type="entry name" value="Calcineurin-like_PHP"/>
</dbReference>
<evidence type="ECO:0000313" key="7">
    <source>
        <dbReference type="Proteomes" id="UP000263753"/>
    </source>
</evidence>
<dbReference type="InterPro" id="IPR050884">
    <property type="entry name" value="CNP_phosphodiesterase-III"/>
</dbReference>
<dbReference type="PANTHER" id="PTHR42988">
    <property type="entry name" value="PHOSPHOHYDROLASE"/>
    <property type="match status" value="1"/>
</dbReference>
<proteinExistence type="inferred from homology"/>
<dbReference type="Proteomes" id="UP000263753">
    <property type="component" value="Chromosome"/>
</dbReference>
<dbReference type="AlphaFoldDB" id="A0A3B7LVW9"/>
<dbReference type="CDD" id="cd07400">
    <property type="entry name" value="MPP_1"/>
    <property type="match status" value="1"/>
</dbReference>
<dbReference type="PANTHER" id="PTHR42988:SF2">
    <property type="entry name" value="CYCLIC NUCLEOTIDE PHOSPHODIESTERASE CBUA0032-RELATED"/>
    <property type="match status" value="1"/>
</dbReference>
<name>A0A3B7LVW9_9GAMM</name>
<dbReference type="KEGG" id="achi:CDG60_05860"/>
<gene>
    <name evidence="6" type="ORF">CDG60_05860</name>
</gene>
<dbReference type="EMBL" id="CP032134">
    <property type="protein sequence ID" value="AXY56135.1"/>
    <property type="molecule type" value="Genomic_DNA"/>
</dbReference>
<organism evidence="6 7">
    <name type="scientific">Acinetobacter chinensis</name>
    <dbReference type="NCBI Taxonomy" id="2004650"/>
    <lineage>
        <taxon>Bacteria</taxon>
        <taxon>Pseudomonadati</taxon>
        <taxon>Pseudomonadota</taxon>
        <taxon>Gammaproteobacteria</taxon>
        <taxon>Moraxellales</taxon>
        <taxon>Moraxellaceae</taxon>
        <taxon>Acinetobacter</taxon>
    </lineage>
</organism>
<evidence type="ECO:0000256" key="3">
    <source>
        <dbReference type="ARBA" id="ARBA00023004"/>
    </source>
</evidence>
<evidence type="ECO:0000313" key="6">
    <source>
        <dbReference type="EMBL" id="AXY56135.1"/>
    </source>
</evidence>
<evidence type="ECO:0000259" key="5">
    <source>
        <dbReference type="Pfam" id="PF00149"/>
    </source>
</evidence>
<feature type="domain" description="Calcineurin-like phosphoesterase" evidence="5">
    <location>
        <begin position="2"/>
        <end position="189"/>
    </location>
</feature>
<dbReference type="GO" id="GO:0016787">
    <property type="term" value="F:hydrolase activity"/>
    <property type="evidence" value="ECO:0007669"/>
    <property type="project" value="UniProtKB-KW"/>
</dbReference>
<protein>
    <submittedName>
        <fullName evidence="6">3',5'-cyclic-nucleotide phosphodiesterase</fullName>
    </submittedName>
</protein>
<keyword evidence="3" id="KW-0408">Iron</keyword>